<reference evidence="2 3" key="1">
    <citation type="submission" date="2018-05" db="EMBL/GenBank/DDBJ databases">
        <title>Streptomyces venezuelae.</title>
        <authorList>
            <person name="Kim W."/>
            <person name="Lee N."/>
            <person name="Cho B.-K."/>
        </authorList>
    </citation>
    <scope>NUCLEOTIDE SEQUENCE [LARGE SCALE GENOMIC DNA]</scope>
    <source>
        <strain evidence="2 3">ATCC 21782</strain>
    </source>
</reference>
<dbReference type="InterPro" id="IPR027417">
    <property type="entry name" value="P-loop_NTPase"/>
</dbReference>
<dbReference type="SUPFAM" id="SSF52540">
    <property type="entry name" value="P-loop containing nucleoside triphosphate hydrolases"/>
    <property type="match status" value="1"/>
</dbReference>
<evidence type="ECO:0000313" key="2">
    <source>
        <dbReference type="EMBL" id="QES51963.1"/>
    </source>
</evidence>
<dbReference type="Proteomes" id="UP000325211">
    <property type="component" value="Chromosome"/>
</dbReference>
<dbReference type="OrthoDB" id="3633479at2"/>
<sequence>MTAAISLAKLAQAPAARANGRRYVQRAELALGLPDYKALASLGLSPDPLQQLAAAMASVRTEDGEQAEAVFDLVPVSEQRLARRRRRLMARAARRGPSAYGERLTGGGGGGGFWDSMTSAWSGGASHSSRSGRIPRQSDLREGVGKLEPSAGAVFAVQILLRTEAAHPQLALARMHRLIAALSMTSGANYLKVHRPRSWSVGRFERRFASGEFAPHRRQWFTVPELAGWLKPPTVKCTASSVVRSGGLVPPAPADLPVYTGQRDLIPLGAVVCPDGRERLAAARVQDLLFGLQVGKAGHGKTEEALVQCIAMAHSGYGCWFLDPHGEGWARAKPYLAHPQIAGRLWEINLAKAGPDQPVVSWNPLSMEGRTLCDVQDIVRSVTEGIAAAQGWGDNAPRARTILARASQALALLNLQAVQAGAPEAQCTLFQLRTWLTDEDWRQRLLPTLPDRVRAYWETTFPRLGPDAVPTVTYAIDRLDTSQSLQGFFGSPRSAYDARHAMDTSKVVFVCPSGSESDALVSCLLIHDLHRAGLSRQDTPREQRAVFWAWGDELTSLDSSSKGFLAAIAEQLRKYEVRFIGMTQMALRLSPTTRQALLQNQSWLSTCAADYDEAAFVAKRWNGHVSPETITELPKYHYVMSVNLNGTRTTPFRVRGLPVDEIFEHYNNPAGIPTLDQAIDTNLNRRPLSDILTDLEVLDTVVLTHHTGRHHDGRHPGSPSIDDPTSIVD</sequence>
<gene>
    <name evidence="2" type="ORF">DEJ50_33175</name>
</gene>
<dbReference type="EMBL" id="CP029190">
    <property type="protein sequence ID" value="QES51963.1"/>
    <property type="molecule type" value="Genomic_DNA"/>
</dbReference>
<feature type="region of interest" description="Disordered" evidence="1">
    <location>
        <begin position="707"/>
        <end position="729"/>
    </location>
</feature>
<dbReference type="RefSeq" id="WP_150211699.1">
    <property type="nucleotide sequence ID" value="NZ_CP029190.1"/>
</dbReference>
<evidence type="ECO:0000256" key="1">
    <source>
        <dbReference type="SAM" id="MobiDB-lite"/>
    </source>
</evidence>
<organism evidence="2 3">
    <name type="scientific">Streptomyces venezuelae</name>
    <dbReference type="NCBI Taxonomy" id="54571"/>
    <lineage>
        <taxon>Bacteria</taxon>
        <taxon>Bacillati</taxon>
        <taxon>Actinomycetota</taxon>
        <taxon>Actinomycetes</taxon>
        <taxon>Kitasatosporales</taxon>
        <taxon>Streptomycetaceae</taxon>
        <taxon>Streptomyces</taxon>
    </lineage>
</organism>
<evidence type="ECO:0000313" key="3">
    <source>
        <dbReference type="Proteomes" id="UP000325211"/>
    </source>
</evidence>
<name>A0A5P2DB51_STRVZ</name>
<proteinExistence type="predicted"/>
<accession>A0A5P2DB51</accession>
<protein>
    <submittedName>
        <fullName evidence="2">ATP/GTP-binding protein</fullName>
    </submittedName>
</protein>
<dbReference type="AlphaFoldDB" id="A0A5P2DB51"/>